<accession>A0ABV7YP05</accession>
<keyword evidence="4" id="KW-1185">Reference proteome</keyword>
<evidence type="ECO:0000313" key="4">
    <source>
        <dbReference type="Proteomes" id="UP001595699"/>
    </source>
</evidence>
<reference evidence="4" key="1">
    <citation type="journal article" date="2019" name="Int. J. Syst. Evol. Microbiol.">
        <title>The Global Catalogue of Microorganisms (GCM) 10K type strain sequencing project: providing services to taxonomists for standard genome sequencing and annotation.</title>
        <authorList>
            <consortium name="The Broad Institute Genomics Platform"/>
            <consortium name="The Broad Institute Genome Sequencing Center for Infectious Disease"/>
            <person name="Wu L."/>
            <person name="Ma J."/>
        </authorList>
    </citation>
    <scope>NUCLEOTIDE SEQUENCE [LARGE SCALE GENOMIC DNA]</scope>
    <source>
        <strain evidence="4">CGMCC 4.7241</strain>
    </source>
</reference>
<evidence type="ECO:0000313" key="3">
    <source>
        <dbReference type="EMBL" id="MFC3766772.1"/>
    </source>
</evidence>
<proteinExistence type="predicted"/>
<feature type="compositionally biased region" description="Polar residues" evidence="1">
    <location>
        <begin position="87"/>
        <end position="96"/>
    </location>
</feature>
<dbReference type="EMBL" id="JBHRZH010000060">
    <property type="protein sequence ID" value="MFC3766772.1"/>
    <property type="molecule type" value="Genomic_DNA"/>
</dbReference>
<evidence type="ECO:0000256" key="2">
    <source>
        <dbReference type="SAM" id="Phobius"/>
    </source>
</evidence>
<organism evidence="3 4">
    <name type="scientific">Tenggerimyces flavus</name>
    <dbReference type="NCBI Taxonomy" id="1708749"/>
    <lineage>
        <taxon>Bacteria</taxon>
        <taxon>Bacillati</taxon>
        <taxon>Actinomycetota</taxon>
        <taxon>Actinomycetes</taxon>
        <taxon>Propionibacteriales</taxon>
        <taxon>Nocardioidaceae</taxon>
        <taxon>Tenggerimyces</taxon>
    </lineage>
</organism>
<protein>
    <submittedName>
        <fullName evidence="3">Uncharacterized protein</fullName>
    </submittedName>
</protein>
<keyword evidence="2" id="KW-0472">Membrane</keyword>
<keyword evidence="2" id="KW-0812">Transmembrane</keyword>
<keyword evidence="2" id="KW-1133">Transmembrane helix</keyword>
<gene>
    <name evidence="3" type="ORF">ACFOUW_38505</name>
</gene>
<evidence type="ECO:0000256" key="1">
    <source>
        <dbReference type="SAM" id="MobiDB-lite"/>
    </source>
</evidence>
<feature type="transmembrane region" description="Helical" evidence="2">
    <location>
        <begin position="6"/>
        <end position="27"/>
    </location>
</feature>
<dbReference type="RefSeq" id="WP_205117685.1">
    <property type="nucleotide sequence ID" value="NZ_JAFBCM010000001.1"/>
</dbReference>
<feature type="compositionally biased region" description="Basic residues" evidence="1">
    <location>
        <begin position="67"/>
        <end position="78"/>
    </location>
</feature>
<dbReference type="Proteomes" id="UP001595699">
    <property type="component" value="Unassembled WGS sequence"/>
</dbReference>
<comment type="caution">
    <text evidence="3">The sequence shown here is derived from an EMBL/GenBank/DDBJ whole genome shotgun (WGS) entry which is preliminary data.</text>
</comment>
<feature type="region of interest" description="Disordered" evidence="1">
    <location>
        <begin position="67"/>
        <end position="132"/>
    </location>
</feature>
<sequence>MSTDQWTFLGVVVVAVVSLTGHLLHLLSAKLSEKQIGNVLQQYARVDDRFDELTARLDKVDRRIGRGRTGRRRVRPAHRPACFTSIGMATSPTSTRLPRPGAPVRAWGTDGGAALRSKRGDAHRPQRHGYGS</sequence>
<name>A0ABV7YP05_9ACTN</name>